<comment type="similarity">
    <text evidence="1 4">Belongs to the fatty acyl-CoA reductase family.</text>
</comment>
<dbReference type="Pfam" id="PF07993">
    <property type="entry name" value="NAD_binding_4"/>
    <property type="match status" value="1"/>
</dbReference>
<dbReference type="Proteomes" id="UP001307889">
    <property type="component" value="Chromosome 6"/>
</dbReference>
<dbReference type="Pfam" id="PF03015">
    <property type="entry name" value="Sterile"/>
    <property type="match status" value="1"/>
</dbReference>
<feature type="domain" description="Fatty acyl-CoA reductase C-terminal" evidence="5">
    <location>
        <begin position="362"/>
        <end position="456"/>
    </location>
</feature>
<dbReference type="CDD" id="cd09071">
    <property type="entry name" value="FAR_C"/>
    <property type="match status" value="1"/>
</dbReference>
<keyword evidence="4" id="KW-0472">Membrane</keyword>
<reference evidence="7 8" key="1">
    <citation type="submission" date="2023-09" db="EMBL/GenBank/DDBJ databases">
        <title>Nesidiocoris tenuis whole genome shotgun sequence.</title>
        <authorList>
            <person name="Shibata T."/>
            <person name="Shimoda M."/>
            <person name="Kobayashi T."/>
            <person name="Uehara T."/>
        </authorList>
    </citation>
    <scope>NUCLEOTIDE SEQUENCE [LARGE SCALE GENOMIC DNA]</scope>
    <source>
        <strain evidence="7 8">Japan</strain>
    </source>
</reference>
<proteinExistence type="inferred from homology"/>
<evidence type="ECO:0000256" key="3">
    <source>
        <dbReference type="ARBA" id="ARBA00023098"/>
    </source>
</evidence>
<evidence type="ECO:0000259" key="6">
    <source>
        <dbReference type="Pfam" id="PF07993"/>
    </source>
</evidence>
<evidence type="ECO:0000256" key="2">
    <source>
        <dbReference type="ARBA" id="ARBA00022516"/>
    </source>
</evidence>
<evidence type="ECO:0000256" key="1">
    <source>
        <dbReference type="ARBA" id="ARBA00005928"/>
    </source>
</evidence>
<keyword evidence="4" id="KW-0560">Oxidoreductase</keyword>
<keyword evidence="4" id="KW-0521">NADP</keyword>
<dbReference type="EC" id="1.2.1.84" evidence="4"/>
<name>A0ABN7AY76_9HEMI</name>
<accession>A0ABN7AY76</accession>
<organism evidence="7 8">
    <name type="scientific">Nesidiocoris tenuis</name>
    <dbReference type="NCBI Taxonomy" id="355587"/>
    <lineage>
        <taxon>Eukaryota</taxon>
        <taxon>Metazoa</taxon>
        <taxon>Ecdysozoa</taxon>
        <taxon>Arthropoda</taxon>
        <taxon>Hexapoda</taxon>
        <taxon>Insecta</taxon>
        <taxon>Pterygota</taxon>
        <taxon>Neoptera</taxon>
        <taxon>Paraneoptera</taxon>
        <taxon>Hemiptera</taxon>
        <taxon>Heteroptera</taxon>
        <taxon>Panheteroptera</taxon>
        <taxon>Cimicomorpha</taxon>
        <taxon>Miridae</taxon>
        <taxon>Dicyphina</taxon>
        <taxon>Nesidiocoris</taxon>
    </lineage>
</organism>
<dbReference type="EMBL" id="AP028914">
    <property type="protein sequence ID" value="BES95865.1"/>
    <property type="molecule type" value="Genomic_DNA"/>
</dbReference>
<dbReference type="InterPro" id="IPR036291">
    <property type="entry name" value="NAD(P)-bd_dom_sf"/>
</dbReference>
<evidence type="ECO:0000256" key="4">
    <source>
        <dbReference type="RuleBase" id="RU363097"/>
    </source>
</evidence>
<keyword evidence="2 4" id="KW-0444">Lipid biosynthesis</keyword>
<dbReference type="InterPro" id="IPR013120">
    <property type="entry name" value="FAR_NAD-bd"/>
</dbReference>
<dbReference type="Gene3D" id="3.40.50.720">
    <property type="entry name" value="NAD(P)-binding Rossmann-like Domain"/>
    <property type="match status" value="1"/>
</dbReference>
<dbReference type="PANTHER" id="PTHR11011">
    <property type="entry name" value="MALE STERILITY PROTEIN 2-RELATED"/>
    <property type="match status" value="1"/>
</dbReference>
<comment type="catalytic activity">
    <reaction evidence="4">
        <text>a long-chain fatty acyl-CoA + 2 NADPH + 2 H(+) = a long-chain primary fatty alcohol + 2 NADP(+) + CoA</text>
        <dbReference type="Rhea" id="RHEA:52716"/>
        <dbReference type="ChEBI" id="CHEBI:15378"/>
        <dbReference type="ChEBI" id="CHEBI:57287"/>
        <dbReference type="ChEBI" id="CHEBI:57783"/>
        <dbReference type="ChEBI" id="CHEBI:58349"/>
        <dbReference type="ChEBI" id="CHEBI:77396"/>
        <dbReference type="ChEBI" id="CHEBI:83139"/>
        <dbReference type="EC" id="1.2.1.84"/>
    </reaction>
</comment>
<evidence type="ECO:0000313" key="8">
    <source>
        <dbReference type="Proteomes" id="UP001307889"/>
    </source>
</evidence>
<evidence type="ECO:0000313" key="7">
    <source>
        <dbReference type="EMBL" id="BES95865.1"/>
    </source>
</evidence>
<keyword evidence="8" id="KW-1185">Reference proteome</keyword>
<comment type="function">
    <text evidence="4">Catalyzes the reduction of fatty acyl-CoA to fatty alcohols.</text>
</comment>
<feature type="domain" description="Thioester reductase (TE)" evidence="6">
    <location>
        <begin position="21"/>
        <end position="289"/>
    </location>
</feature>
<gene>
    <name evidence="7" type="ORF">NTJ_08674</name>
</gene>
<feature type="transmembrane region" description="Helical" evidence="4">
    <location>
        <begin position="353"/>
        <end position="377"/>
    </location>
</feature>
<keyword evidence="3 4" id="KW-0443">Lipid metabolism</keyword>
<evidence type="ECO:0000259" key="5">
    <source>
        <dbReference type="Pfam" id="PF03015"/>
    </source>
</evidence>
<keyword evidence="4" id="KW-1133">Transmembrane helix</keyword>
<dbReference type="SUPFAM" id="SSF51735">
    <property type="entry name" value="NAD(P)-binding Rossmann-fold domains"/>
    <property type="match status" value="1"/>
</dbReference>
<dbReference type="InterPro" id="IPR026055">
    <property type="entry name" value="FAR"/>
</dbReference>
<dbReference type="PANTHER" id="PTHR11011:SF60">
    <property type="entry name" value="FATTY ACYL-COA REDUCTASE-RELATED"/>
    <property type="match status" value="1"/>
</dbReference>
<dbReference type="InterPro" id="IPR033640">
    <property type="entry name" value="FAR_C"/>
</dbReference>
<sequence>MAAHTTESEIVDFYRDKTIFITGGSGFIGRILIEHLFRKCEVQKIFVLVRAKKGVEPKDRKQTIFNVELFDKLRALKPNFLDSIVFVEGNVSQLNLGIDESARATLANEVQIVFHTAATVKLEANLKEATAINILGTREMCRLCSKFKNLEAFVHVSTAYSHCVRPEIGEEIYDVPTTADKLIKITESLTEKEVADITDKLLYGWPNTYTLTKAVAENILKSYVDRMPMCVVRPGLVISTKEDPIKGWVDNVYGPIGFVAGTAAGVLKVSYVDPDAKTEFVPADIVVNTLIAAGARTGRKTSHPEITIYNVVTDPENPITYREFNKITTNLGHENPPHFAVWYFTHTCIKNRLLYLLAAFFFHKLPAMLIDGFLLLIGKKPKLMKIFNKIHMFLDSVSFVALHTWKFDTTNVQKMLAELNEVDRKNFNFDMSARNINWKKMLEISTCGITFYLFKENLLKSDEKAKKRYFWLHILHRFTQGFYLVFFYYLIKTIVWTTVFLYTATLDGTRHLVCDPSICQC</sequence>
<protein>
    <recommendedName>
        <fullName evidence="4">Fatty acyl-CoA reductase</fullName>
        <ecNumber evidence="4">1.2.1.84</ecNumber>
    </recommendedName>
</protein>
<keyword evidence="4" id="KW-0812">Transmembrane</keyword>
<dbReference type="CDD" id="cd05236">
    <property type="entry name" value="FAR-N_SDR_e"/>
    <property type="match status" value="1"/>
</dbReference>